<feature type="domain" description="Tape measure protein N-terminal" evidence="3">
    <location>
        <begin position="90"/>
        <end position="279"/>
    </location>
</feature>
<feature type="region of interest" description="Disordered" evidence="2">
    <location>
        <begin position="366"/>
        <end position="404"/>
    </location>
</feature>
<gene>
    <name evidence="4" type="ORF">Sf11_gp18</name>
</gene>
<evidence type="ECO:0000313" key="5">
    <source>
        <dbReference type="Proteomes" id="UP000223389"/>
    </source>
</evidence>
<name>A0A291AXC6_9CAUD</name>
<evidence type="ECO:0000259" key="3">
    <source>
        <dbReference type="Pfam" id="PF20155"/>
    </source>
</evidence>
<evidence type="ECO:0000256" key="2">
    <source>
        <dbReference type="SAM" id="MobiDB-lite"/>
    </source>
</evidence>
<evidence type="ECO:0000313" key="4">
    <source>
        <dbReference type="EMBL" id="ATE85665.1"/>
    </source>
</evidence>
<dbReference type="NCBIfam" id="TIGR02675">
    <property type="entry name" value="tape_meas_nterm"/>
    <property type="match status" value="1"/>
</dbReference>
<evidence type="ECO:0000256" key="1">
    <source>
        <dbReference type="ARBA" id="ARBA00022465"/>
    </source>
</evidence>
<accession>A0A291AXC6</accession>
<keyword evidence="5" id="KW-1185">Reference proteome</keyword>
<dbReference type="GO" id="GO:0098003">
    <property type="term" value="P:viral tail assembly"/>
    <property type="evidence" value="ECO:0007669"/>
    <property type="project" value="UniProtKB-KW"/>
</dbReference>
<feature type="compositionally biased region" description="Basic and acidic residues" evidence="2">
    <location>
        <begin position="393"/>
        <end position="404"/>
    </location>
</feature>
<proteinExistence type="predicted"/>
<organism evidence="4 5">
    <name type="scientific">Shigella phage Sf11 SMD-2017</name>
    <dbReference type="NCBI Taxonomy" id="2282196"/>
    <lineage>
        <taxon>Viruses</taxon>
        <taxon>Duplodnaviria</taxon>
        <taxon>Heunggongvirae</taxon>
        <taxon>Uroviricota</taxon>
        <taxon>Caudoviricetes</taxon>
        <taxon>Cedarrivervirus</taxon>
        <taxon>Cedarrivervirus Sf11</taxon>
    </lineage>
</organism>
<dbReference type="InterPro" id="IPR013491">
    <property type="entry name" value="Tape_meas_N"/>
</dbReference>
<feature type="compositionally biased region" description="Polar residues" evidence="2">
    <location>
        <begin position="763"/>
        <end position="780"/>
    </location>
</feature>
<dbReference type="Pfam" id="PF20155">
    <property type="entry name" value="TMP_3"/>
    <property type="match status" value="1"/>
</dbReference>
<reference evidence="4 5" key="1">
    <citation type="submission" date="2017-05" db="EMBL/GenBank/DDBJ databases">
        <title>The isolation and characterization of 16 novel Shigella-infecting phages from the environment.</title>
        <authorList>
            <person name="Doore S.M."/>
            <person name="Schrad J.R."/>
            <person name="Dover J.A."/>
            <person name="Parent K.N."/>
        </authorList>
    </citation>
    <scope>NUCLEOTIDE SEQUENCE [LARGE SCALE GENOMIC DNA]</scope>
</reference>
<protein>
    <submittedName>
        <fullName evidence="4">Tail tape measure protein</fullName>
    </submittedName>
</protein>
<dbReference type="EMBL" id="MF158038">
    <property type="protein sequence ID" value="ATE85665.1"/>
    <property type="molecule type" value="Genomic_DNA"/>
</dbReference>
<keyword evidence="1" id="KW-1188">Viral release from host cell</keyword>
<feature type="region of interest" description="Disordered" evidence="2">
    <location>
        <begin position="760"/>
        <end position="780"/>
    </location>
</feature>
<sequence>MAEEVGGIVYEVGMDVKGLKAGATTANKTLDDLESSLNKTTGEFNKLDKGARNAGSGMKNAGGAASGLKTSMSMLAGAISVSLIIEWGKRFLEVADNMTQLQARIARLSTDAKTANETFSSLANIASTTGASLSDTTKLWETLTSSLKEAGATNAQVLNLTDTLQKIGRIGGSSTEEMANALRQFGQSIASGTIRAEEFNSILEQMPELARQIAAGLGISMGELRARMLDGKLTAEDALNAIQDRTSVVNAEFEKLPRTMDQAVGSLEVSFSKLVVAVNDATGASKTAVEIIDQLAKYIDFLGDKSTSTSDKILSLATVISKLNPGAWAQMGVDALFGDDDIEKQKQYNDQVERFVKASAEGYEQTKKQAEATKHLKIAQAPTKDKKGKGKGKSAEERQAESVAEKLEKLRQQTMLNATSTGELSREQAILNAQQSLGKAATQEQIKLAGEYAAKIWDQKNALKEQAAAEKERIDAVKGYSALKSKASPMFAVETSYQKDMADLDAYAKAYPQKMAEIQQTRATIEEQYRQQRMDAMWQEWSQQNAATQAAAAAFDAFGQTAGNALTGILTGSMSVSEALRSIGSNILSSVINAFVQMGIQWAQSVIMGQAGMAAASAATIAQAAAISAAMAPAAAMTSLATAGTNSAPAMAGMSATVGLAKTLSIAGALKNGGPAQEGSMYRVGENNLPEIFQASNGHQYMIPGDSGRVISNKDLTGGGGGVVVYNNVINNSSAQVSSSARDNGDGSVTIETIISDIENNGPIGQSISRNYSANRRATE</sequence>
<dbReference type="Proteomes" id="UP000223389">
    <property type="component" value="Segment"/>
</dbReference>
<keyword evidence="1" id="KW-1245">Viral tail assembly</keyword>